<dbReference type="Pfam" id="PF26168">
    <property type="entry name" value="Glyco_transf_N"/>
    <property type="match status" value="1"/>
</dbReference>
<proteinExistence type="inferred from homology"/>
<dbReference type="Proteomes" id="UP000634136">
    <property type="component" value="Unassembled WGS sequence"/>
</dbReference>
<keyword evidence="3 4" id="KW-0808">Transferase</keyword>
<sequence>MGSNEGEMKKPHVVMTPFPAQGHINPMLKLAKLLHLRGFHITFVNTEFNHTRLLKSRGVKAFDGLPDFQFETIPDGLPPTAHDHHNDSQNVHLLFQSIPKNCLLPFQNLLARLDHSASSGLIPPVTCFVSDAIMSFTVEAAQNLGLPILLLWTASASGCLCVLHFRTTLLQKLTDESSLEREVDWIPGFKNIKAKYLPPFVTTQADPNDLKLRFFKAEMKRANRASAICFNTFDELESEEMKALSSMFTCPLYTIGPLPSFLTQTPHTNSHLELTSLGSSLWKEDTECLHWLQSQKPKSVFYVNFGSITVMSPQQLYEFAWGLANSKKTFLWIIRPDLVNGGSVILSPEFHNETKDRGFITSWCDQEKVLNHPSIGGFLTHCGWNSLTESLCAGVPMACWPFRGDQPANCRYACTVWEIGIEIDNDVKKEEVEKLVIELMEGEKGKKMREKALEWKKMAEEDTRTGGSSYVNLESVIKDVLLKGH</sequence>
<comment type="similarity">
    <text evidence="1 4">Belongs to the UDP-glycosyltransferase family.</text>
</comment>
<dbReference type="Pfam" id="PF00201">
    <property type="entry name" value="UDPGT"/>
    <property type="match status" value="1"/>
</dbReference>
<dbReference type="InterPro" id="IPR058980">
    <property type="entry name" value="Glyco_transf_N"/>
</dbReference>
<protein>
    <recommendedName>
        <fullName evidence="5">Glycosyltransferase</fullName>
        <ecNumber evidence="5">2.4.1.-</ecNumber>
    </recommendedName>
</protein>
<keyword evidence="2 4" id="KW-0328">Glycosyltransferase</keyword>
<evidence type="ECO:0000259" key="6">
    <source>
        <dbReference type="Pfam" id="PF26168"/>
    </source>
</evidence>
<evidence type="ECO:0000256" key="3">
    <source>
        <dbReference type="ARBA" id="ARBA00022679"/>
    </source>
</evidence>
<dbReference type="SUPFAM" id="SSF53756">
    <property type="entry name" value="UDP-Glycosyltransferase/glycogen phosphorylase"/>
    <property type="match status" value="1"/>
</dbReference>
<name>A0A834SHQ3_9FABA</name>
<dbReference type="GO" id="GO:0080043">
    <property type="term" value="F:quercetin 3-O-glucosyltransferase activity"/>
    <property type="evidence" value="ECO:0007669"/>
    <property type="project" value="TreeGrafter"/>
</dbReference>
<reference evidence="7" key="1">
    <citation type="submission" date="2020-09" db="EMBL/GenBank/DDBJ databases">
        <title>Genome-Enabled Discovery of Anthraquinone Biosynthesis in Senna tora.</title>
        <authorList>
            <person name="Kang S.-H."/>
            <person name="Pandey R.P."/>
            <person name="Lee C.-M."/>
            <person name="Sim J.-S."/>
            <person name="Jeong J.-T."/>
            <person name="Choi B.-S."/>
            <person name="Jung M."/>
            <person name="Ginzburg D."/>
            <person name="Zhao K."/>
            <person name="Won S.Y."/>
            <person name="Oh T.-J."/>
            <person name="Yu Y."/>
            <person name="Kim N.-H."/>
            <person name="Lee O.R."/>
            <person name="Lee T.-H."/>
            <person name="Bashyal P."/>
            <person name="Kim T.-S."/>
            <person name="Lee W.-H."/>
            <person name="Kawkins C."/>
            <person name="Kim C.-K."/>
            <person name="Kim J.S."/>
            <person name="Ahn B.O."/>
            <person name="Rhee S.Y."/>
            <person name="Sohng J.K."/>
        </authorList>
    </citation>
    <scope>NUCLEOTIDE SEQUENCE</scope>
    <source>
        <tissue evidence="7">Leaf</tissue>
    </source>
</reference>
<evidence type="ECO:0000313" key="7">
    <source>
        <dbReference type="EMBL" id="KAF7803739.1"/>
    </source>
</evidence>
<dbReference type="PANTHER" id="PTHR11926:SF1188">
    <property type="entry name" value="FAMILY PROTEIN, PUTATIVE-RELATED"/>
    <property type="match status" value="1"/>
</dbReference>
<dbReference type="EMBL" id="JAAIUW010000013">
    <property type="protein sequence ID" value="KAF7803739.1"/>
    <property type="molecule type" value="Genomic_DNA"/>
</dbReference>
<dbReference type="Gene3D" id="3.40.50.2000">
    <property type="entry name" value="Glycogen Phosphorylase B"/>
    <property type="match status" value="2"/>
</dbReference>
<gene>
    <name evidence="7" type="ORF">G2W53_042850</name>
</gene>
<organism evidence="7 8">
    <name type="scientific">Senna tora</name>
    <dbReference type="NCBI Taxonomy" id="362788"/>
    <lineage>
        <taxon>Eukaryota</taxon>
        <taxon>Viridiplantae</taxon>
        <taxon>Streptophyta</taxon>
        <taxon>Embryophyta</taxon>
        <taxon>Tracheophyta</taxon>
        <taxon>Spermatophyta</taxon>
        <taxon>Magnoliopsida</taxon>
        <taxon>eudicotyledons</taxon>
        <taxon>Gunneridae</taxon>
        <taxon>Pentapetalae</taxon>
        <taxon>rosids</taxon>
        <taxon>fabids</taxon>
        <taxon>Fabales</taxon>
        <taxon>Fabaceae</taxon>
        <taxon>Caesalpinioideae</taxon>
        <taxon>Cassia clade</taxon>
        <taxon>Senna</taxon>
    </lineage>
</organism>
<dbReference type="FunFam" id="3.40.50.2000:FF:000065">
    <property type="entry name" value="Glycosyltransferase"/>
    <property type="match status" value="1"/>
</dbReference>
<keyword evidence="8" id="KW-1185">Reference proteome</keyword>
<dbReference type="AlphaFoldDB" id="A0A834SHQ3"/>
<comment type="caution">
    <text evidence="7">The sequence shown here is derived from an EMBL/GenBank/DDBJ whole genome shotgun (WGS) entry which is preliminary data.</text>
</comment>
<dbReference type="OrthoDB" id="5835829at2759"/>
<feature type="domain" description="Glycosyltransferase N-terminal" evidence="6">
    <location>
        <begin position="13"/>
        <end position="144"/>
    </location>
</feature>
<dbReference type="InterPro" id="IPR035595">
    <property type="entry name" value="UDP_glycos_trans_CS"/>
</dbReference>
<dbReference type="PANTHER" id="PTHR11926">
    <property type="entry name" value="GLUCOSYL/GLUCURONOSYL TRANSFERASES"/>
    <property type="match status" value="1"/>
</dbReference>
<evidence type="ECO:0000256" key="4">
    <source>
        <dbReference type="RuleBase" id="RU003718"/>
    </source>
</evidence>
<dbReference type="EC" id="2.4.1.-" evidence="5"/>
<dbReference type="GO" id="GO:0080044">
    <property type="term" value="F:quercetin 7-O-glucosyltransferase activity"/>
    <property type="evidence" value="ECO:0007669"/>
    <property type="project" value="TreeGrafter"/>
</dbReference>
<dbReference type="PROSITE" id="PS00375">
    <property type="entry name" value="UDPGT"/>
    <property type="match status" value="1"/>
</dbReference>
<dbReference type="FunFam" id="3.40.50.2000:FF:000027">
    <property type="entry name" value="Glycosyltransferase"/>
    <property type="match status" value="1"/>
</dbReference>
<dbReference type="InterPro" id="IPR002213">
    <property type="entry name" value="UDP_glucos_trans"/>
</dbReference>
<evidence type="ECO:0000256" key="5">
    <source>
        <dbReference type="RuleBase" id="RU362057"/>
    </source>
</evidence>
<evidence type="ECO:0000256" key="1">
    <source>
        <dbReference type="ARBA" id="ARBA00009995"/>
    </source>
</evidence>
<evidence type="ECO:0000256" key="2">
    <source>
        <dbReference type="ARBA" id="ARBA00022676"/>
    </source>
</evidence>
<accession>A0A834SHQ3</accession>
<evidence type="ECO:0000313" key="8">
    <source>
        <dbReference type="Proteomes" id="UP000634136"/>
    </source>
</evidence>
<dbReference type="CDD" id="cd03784">
    <property type="entry name" value="GT1_Gtf-like"/>
    <property type="match status" value="1"/>
</dbReference>